<keyword evidence="3" id="KW-1185">Reference proteome</keyword>
<evidence type="ECO:0000256" key="1">
    <source>
        <dbReference type="SAM" id="MobiDB-lite"/>
    </source>
</evidence>
<accession>A0A9P6CB18</accession>
<evidence type="ECO:0000313" key="3">
    <source>
        <dbReference type="Proteomes" id="UP000807353"/>
    </source>
</evidence>
<comment type="caution">
    <text evidence="2">The sequence shown here is derived from an EMBL/GenBank/DDBJ whole genome shotgun (WGS) entry which is preliminary data.</text>
</comment>
<proteinExistence type="predicted"/>
<dbReference type="Proteomes" id="UP000807353">
    <property type="component" value="Unassembled WGS sequence"/>
</dbReference>
<gene>
    <name evidence="2" type="ORF">BDZ94DRAFT_1179626</name>
</gene>
<protein>
    <recommendedName>
        <fullName evidence="4">Reverse transcriptase zinc-binding domain-containing protein</fullName>
    </recommendedName>
</protein>
<organism evidence="2 3">
    <name type="scientific">Collybia nuda</name>
    <dbReference type="NCBI Taxonomy" id="64659"/>
    <lineage>
        <taxon>Eukaryota</taxon>
        <taxon>Fungi</taxon>
        <taxon>Dikarya</taxon>
        <taxon>Basidiomycota</taxon>
        <taxon>Agaricomycotina</taxon>
        <taxon>Agaricomycetes</taxon>
        <taxon>Agaricomycetidae</taxon>
        <taxon>Agaricales</taxon>
        <taxon>Tricholomatineae</taxon>
        <taxon>Clitocybaceae</taxon>
        <taxon>Collybia</taxon>
    </lineage>
</organism>
<dbReference type="AlphaFoldDB" id="A0A9P6CB18"/>
<evidence type="ECO:0000313" key="2">
    <source>
        <dbReference type="EMBL" id="KAF9455620.1"/>
    </source>
</evidence>
<feature type="compositionally biased region" description="Polar residues" evidence="1">
    <location>
        <begin position="71"/>
        <end position="88"/>
    </location>
</feature>
<dbReference type="EMBL" id="MU150582">
    <property type="protein sequence ID" value="KAF9455620.1"/>
    <property type="molecule type" value="Genomic_DNA"/>
</dbReference>
<feature type="non-terminal residue" evidence="2">
    <location>
        <position position="1"/>
    </location>
</feature>
<evidence type="ECO:0008006" key="4">
    <source>
        <dbReference type="Google" id="ProtNLM"/>
    </source>
</evidence>
<reference evidence="2" key="1">
    <citation type="submission" date="2020-11" db="EMBL/GenBank/DDBJ databases">
        <authorList>
            <consortium name="DOE Joint Genome Institute"/>
            <person name="Ahrendt S."/>
            <person name="Riley R."/>
            <person name="Andreopoulos W."/>
            <person name="Labutti K."/>
            <person name="Pangilinan J."/>
            <person name="Ruiz-Duenas F.J."/>
            <person name="Barrasa J.M."/>
            <person name="Sanchez-Garcia M."/>
            <person name="Camarero S."/>
            <person name="Miyauchi S."/>
            <person name="Serrano A."/>
            <person name="Linde D."/>
            <person name="Babiker R."/>
            <person name="Drula E."/>
            <person name="Ayuso-Fernandez I."/>
            <person name="Pacheco R."/>
            <person name="Padilla G."/>
            <person name="Ferreira P."/>
            <person name="Barriuso J."/>
            <person name="Kellner H."/>
            <person name="Castanera R."/>
            <person name="Alfaro M."/>
            <person name="Ramirez L."/>
            <person name="Pisabarro A.G."/>
            <person name="Kuo A."/>
            <person name="Tritt A."/>
            <person name="Lipzen A."/>
            <person name="He G."/>
            <person name="Yan M."/>
            <person name="Ng V."/>
            <person name="Cullen D."/>
            <person name="Martin F."/>
            <person name="Rosso M.-N."/>
            <person name="Henrissat B."/>
            <person name="Hibbett D."/>
            <person name="Martinez A.T."/>
            <person name="Grigoriev I.V."/>
        </authorList>
    </citation>
    <scope>NUCLEOTIDE SEQUENCE</scope>
    <source>
        <strain evidence="2">CBS 247.69</strain>
    </source>
</reference>
<name>A0A9P6CB18_9AGAR</name>
<sequence length="376" mass="43032">LMSILESSKNITSGTPLTLVLHSSTILKNLTIDLSHQEDRGWQGTQDKTLYKAVIAELRQRNSPTLLRTFAPTESNQKQKALSLANQGKNKQQPNTTPPTPPPEMQISGICLSVATQALMYKGIQEQVQTSMRKKTSKSLDTARLAAKLLCGRTLPDADLWISIRQRSNLSKSTRSFLWKNFHDAYKIGKYWKNIPDMEHRSLCCFHPTCTSEETMEHILIECKNSSATNHLWDMAKSLWIKKDPQWPKITYGTILACNTADFKTRGKSQPGKNRLFAILISETAHLIWKTRCEKVFQRDNLHNTSNTKRELGNKWIHCINTRLKLDRLQTNHHKFGKKALKESLVMDTWKGILKDEENLPKDWIRQSSVLVGIRS</sequence>
<feature type="region of interest" description="Disordered" evidence="1">
    <location>
        <begin position="71"/>
        <end position="107"/>
    </location>
</feature>
<dbReference type="OrthoDB" id="3253907at2759"/>